<dbReference type="PANTHER" id="PTHR30383:SF5">
    <property type="entry name" value="SGNH HYDROLASE-TYPE ESTERASE DOMAIN-CONTAINING PROTEIN"/>
    <property type="match status" value="1"/>
</dbReference>
<protein>
    <submittedName>
        <fullName evidence="2">SGNH/GDSL hydrolase family protein</fullName>
    </submittedName>
</protein>
<sequence>MKSFLGVLCLLILHPLVWAGTAQELLGGKRVLILGDSITQRGDYVTFLEYYLDRSADFTPANILSIGLSSETVSGLSEAGPWPRPCVLERLPRALAAFKPAVVLACYGMNDGVYAPASAAHLAAFLDGLHRLIAQVRAAGAQVVLITPPPFDHVPVSARGGETSEGPFSYRHPYFGYDETLTDFTKAMRKLIAPGVRVIDLHTPMRAAVTTRQSAEPAFSFTRDGVHPDLAGHLLMARIIAAGLGLATPDGDLSAELRRIEADPLYPLVRDRRELRSEAWLPFIGYTREATFKTASVTAAERVAARLADEIAQRQRTH</sequence>
<feature type="domain" description="SGNH hydrolase-type esterase" evidence="1">
    <location>
        <begin position="33"/>
        <end position="233"/>
    </location>
</feature>
<dbReference type="InterPro" id="IPR013830">
    <property type="entry name" value="SGNH_hydro"/>
</dbReference>
<dbReference type="AlphaFoldDB" id="A0A8F9XFU3"/>
<dbReference type="KEGG" id="ole:K0B96_14305"/>
<dbReference type="Gene3D" id="3.40.50.1110">
    <property type="entry name" value="SGNH hydrolase"/>
    <property type="match status" value="1"/>
</dbReference>
<dbReference type="SUPFAM" id="SSF52266">
    <property type="entry name" value="SGNH hydrolase"/>
    <property type="match status" value="1"/>
</dbReference>
<dbReference type="EMBL" id="CP080507">
    <property type="protein sequence ID" value="QYM78457.1"/>
    <property type="molecule type" value="Genomic_DNA"/>
</dbReference>
<reference evidence="2" key="1">
    <citation type="submission" date="2021-08" db="EMBL/GenBank/DDBJ databases">
        <title>Genome of a novel bacterium of the phylum Verrucomicrobia, Oleiharenicola sp. KSB-15.</title>
        <authorList>
            <person name="Chung J.-H."/>
            <person name="Ahn J.-H."/>
            <person name="Yoon Y."/>
            <person name="Kim D.-Y."/>
            <person name="An S.-H."/>
            <person name="Park I."/>
            <person name="Yeon J."/>
        </authorList>
    </citation>
    <scope>NUCLEOTIDE SEQUENCE</scope>
    <source>
        <strain evidence="2">KSB-15</strain>
    </source>
</reference>
<gene>
    <name evidence="2" type="ORF">K0B96_14305</name>
</gene>
<evidence type="ECO:0000313" key="2">
    <source>
        <dbReference type="EMBL" id="QYM78457.1"/>
    </source>
</evidence>
<keyword evidence="2" id="KW-0378">Hydrolase</keyword>
<name>A0A8F9XFU3_9BACT</name>
<organism evidence="2 3">
    <name type="scientific">Horticoccus luteus</name>
    <dbReference type="NCBI Taxonomy" id="2862869"/>
    <lineage>
        <taxon>Bacteria</taxon>
        <taxon>Pseudomonadati</taxon>
        <taxon>Verrucomicrobiota</taxon>
        <taxon>Opitutia</taxon>
        <taxon>Opitutales</taxon>
        <taxon>Opitutaceae</taxon>
        <taxon>Horticoccus</taxon>
    </lineage>
</organism>
<evidence type="ECO:0000313" key="3">
    <source>
        <dbReference type="Proteomes" id="UP000825051"/>
    </source>
</evidence>
<accession>A0A8F9XFU3</accession>
<dbReference type="RefSeq" id="WP_220161561.1">
    <property type="nucleotide sequence ID" value="NZ_CP080507.1"/>
</dbReference>
<dbReference type="PANTHER" id="PTHR30383">
    <property type="entry name" value="THIOESTERASE 1/PROTEASE 1/LYSOPHOSPHOLIPASE L1"/>
    <property type="match status" value="1"/>
</dbReference>
<proteinExistence type="predicted"/>
<keyword evidence="3" id="KW-1185">Reference proteome</keyword>
<dbReference type="InterPro" id="IPR036514">
    <property type="entry name" value="SGNH_hydro_sf"/>
</dbReference>
<dbReference type="Proteomes" id="UP000825051">
    <property type="component" value="Chromosome"/>
</dbReference>
<dbReference type="GO" id="GO:0004622">
    <property type="term" value="F:phosphatidylcholine lysophospholipase activity"/>
    <property type="evidence" value="ECO:0007669"/>
    <property type="project" value="TreeGrafter"/>
</dbReference>
<dbReference type="CDD" id="cd01834">
    <property type="entry name" value="SGNH_hydrolase_like_2"/>
    <property type="match status" value="1"/>
</dbReference>
<evidence type="ECO:0000259" key="1">
    <source>
        <dbReference type="Pfam" id="PF13472"/>
    </source>
</evidence>
<dbReference type="Pfam" id="PF13472">
    <property type="entry name" value="Lipase_GDSL_2"/>
    <property type="match status" value="1"/>
</dbReference>
<dbReference type="InterPro" id="IPR051532">
    <property type="entry name" value="Ester_Hydrolysis_Enzymes"/>
</dbReference>